<evidence type="ECO:0000256" key="4">
    <source>
        <dbReference type="ARBA" id="ARBA00022801"/>
    </source>
</evidence>
<proteinExistence type="predicted"/>
<keyword evidence="4" id="KW-0378">Hydrolase</keyword>
<keyword evidence="1 6" id="KW-0121">Carboxypeptidase</keyword>
<organism evidence="6 7">
    <name type="scientific">Mucilaginibacter gracilis</name>
    <dbReference type="NCBI Taxonomy" id="423350"/>
    <lineage>
        <taxon>Bacteria</taxon>
        <taxon>Pseudomonadati</taxon>
        <taxon>Bacteroidota</taxon>
        <taxon>Sphingobacteriia</taxon>
        <taxon>Sphingobacteriales</taxon>
        <taxon>Sphingobacteriaceae</taxon>
        <taxon>Mucilaginibacter</taxon>
    </lineage>
</organism>
<dbReference type="Pfam" id="PF00450">
    <property type="entry name" value="Peptidase_S10"/>
    <property type="match status" value="1"/>
</dbReference>
<keyword evidence="5" id="KW-0325">Glycoprotein</keyword>
<evidence type="ECO:0000313" key="6">
    <source>
        <dbReference type="EMBL" id="RKR85129.1"/>
    </source>
</evidence>
<evidence type="ECO:0000256" key="3">
    <source>
        <dbReference type="ARBA" id="ARBA00022729"/>
    </source>
</evidence>
<gene>
    <name evidence="6" type="ORF">BDD43_5388</name>
</gene>
<protein>
    <submittedName>
        <fullName evidence="6">Carboxypeptidase C (Cathepsin A)</fullName>
    </submittedName>
</protein>
<keyword evidence="7" id="KW-1185">Reference proteome</keyword>
<dbReference type="Proteomes" id="UP000268007">
    <property type="component" value="Unassembled WGS sequence"/>
</dbReference>
<dbReference type="AlphaFoldDB" id="A0A495JAP2"/>
<dbReference type="SUPFAM" id="SSF53474">
    <property type="entry name" value="alpha/beta-Hydrolases"/>
    <property type="match status" value="1"/>
</dbReference>
<comment type="caution">
    <text evidence="6">The sequence shown here is derived from an EMBL/GenBank/DDBJ whole genome shotgun (WGS) entry which is preliminary data.</text>
</comment>
<accession>A0A495JAP2</accession>
<evidence type="ECO:0000256" key="2">
    <source>
        <dbReference type="ARBA" id="ARBA00022670"/>
    </source>
</evidence>
<dbReference type="OrthoDB" id="9770107at2"/>
<dbReference type="GO" id="GO:0006508">
    <property type="term" value="P:proteolysis"/>
    <property type="evidence" value="ECO:0007669"/>
    <property type="project" value="UniProtKB-KW"/>
</dbReference>
<sequence length="494" mass="55181">MKSKIYLSLFALISVLIFGSWSRITETYCLTLHHAFIDGEQLQYKATAGSIRVHDTDDRTAADIFYVAYQKNGLSSSQRPITFVFNGGPGSASVWLHMGSFAPIRVKFKNSKGDAPLSDFQYQENPYSWLGFTDLVFIDPVSTGYSRAAEGSDPKQFYGYDQDIHAIAKFITRYLDQNQRGNSPLFIAGESYGAARAVGLTDYLQTHLQVKVSGITLISPALNYELLNFRDGNNQPYAAYLPTYALTAQYHHMLDPALEKLSPEVLYDKAAYFAKHAFTIYLSQHGTAMPALLVDSIHYYTGLSRTLITQTKGRISDNLFMNNVLGENKLVTGCFDSRFTGKALQNRYIDPSETNIRSLFLSSFNKYIHEGLNYKTDRPYRATINPPWNYGSGAVNGFLNVSYTLEKVIINNPSLRVNVICGYYDLSTPMAATKEVINHLKLSPALRPNIRVNEYKSGHMVYIGDGDAKFKTDAANFYKSALAINSAPVFASAN</sequence>
<dbReference type="PANTHER" id="PTHR11802:SF3">
    <property type="entry name" value="RETINOID-INDUCIBLE SERINE CARBOXYPEPTIDASE"/>
    <property type="match status" value="1"/>
</dbReference>
<dbReference type="EMBL" id="RBKU01000001">
    <property type="protein sequence ID" value="RKR85129.1"/>
    <property type="molecule type" value="Genomic_DNA"/>
</dbReference>
<dbReference type="GO" id="GO:0004185">
    <property type="term" value="F:serine-type carboxypeptidase activity"/>
    <property type="evidence" value="ECO:0007669"/>
    <property type="project" value="InterPro"/>
</dbReference>
<reference evidence="6 7" key="1">
    <citation type="submission" date="2018-10" db="EMBL/GenBank/DDBJ databases">
        <title>Genomic Encyclopedia of Archaeal and Bacterial Type Strains, Phase II (KMG-II): from individual species to whole genera.</title>
        <authorList>
            <person name="Goeker M."/>
        </authorList>
    </citation>
    <scope>NUCLEOTIDE SEQUENCE [LARGE SCALE GENOMIC DNA]</scope>
    <source>
        <strain evidence="6 7">DSM 18602</strain>
    </source>
</reference>
<keyword evidence="3" id="KW-0732">Signal</keyword>
<dbReference type="Gene3D" id="3.40.50.1820">
    <property type="entry name" value="alpha/beta hydrolase"/>
    <property type="match status" value="1"/>
</dbReference>
<evidence type="ECO:0000256" key="5">
    <source>
        <dbReference type="ARBA" id="ARBA00023180"/>
    </source>
</evidence>
<name>A0A495JAP2_9SPHI</name>
<evidence type="ECO:0000256" key="1">
    <source>
        <dbReference type="ARBA" id="ARBA00022645"/>
    </source>
</evidence>
<dbReference type="InterPro" id="IPR001563">
    <property type="entry name" value="Peptidase_S10"/>
</dbReference>
<dbReference type="RefSeq" id="WP_121201206.1">
    <property type="nucleotide sequence ID" value="NZ_RBKU01000001.1"/>
</dbReference>
<dbReference type="PANTHER" id="PTHR11802">
    <property type="entry name" value="SERINE PROTEASE FAMILY S10 SERINE CARBOXYPEPTIDASE"/>
    <property type="match status" value="1"/>
</dbReference>
<keyword evidence="2" id="KW-0645">Protease</keyword>
<evidence type="ECO:0000313" key="7">
    <source>
        <dbReference type="Proteomes" id="UP000268007"/>
    </source>
</evidence>
<dbReference type="InterPro" id="IPR029058">
    <property type="entry name" value="AB_hydrolase_fold"/>
</dbReference>